<proteinExistence type="predicted"/>
<accession>A0A4R1PMA8</accession>
<evidence type="ECO:0000256" key="1">
    <source>
        <dbReference type="SAM" id="Phobius"/>
    </source>
</evidence>
<name>A0A4R1PMA8_9FIRM</name>
<keyword evidence="3" id="KW-1185">Reference proteome</keyword>
<organism evidence="2 3">
    <name type="scientific">Anaerospora hongkongensis</name>
    <dbReference type="NCBI Taxonomy" id="244830"/>
    <lineage>
        <taxon>Bacteria</taxon>
        <taxon>Bacillati</taxon>
        <taxon>Bacillota</taxon>
        <taxon>Negativicutes</taxon>
        <taxon>Selenomonadales</taxon>
        <taxon>Sporomusaceae</taxon>
        <taxon>Anaerospora</taxon>
    </lineage>
</organism>
<comment type="caution">
    <text evidence="2">The sequence shown here is derived from an EMBL/GenBank/DDBJ whole genome shotgun (WGS) entry which is preliminary data.</text>
</comment>
<evidence type="ECO:0000313" key="2">
    <source>
        <dbReference type="EMBL" id="TCL32399.1"/>
    </source>
</evidence>
<evidence type="ECO:0000313" key="3">
    <source>
        <dbReference type="Proteomes" id="UP000295063"/>
    </source>
</evidence>
<dbReference type="Proteomes" id="UP000295063">
    <property type="component" value="Unassembled WGS sequence"/>
</dbReference>
<keyword evidence="1" id="KW-0812">Transmembrane</keyword>
<dbReference type="NCBIfam" id="TIGR02867">
    <property type="entry name" value="spore_II_P"/>
    <property type="match status" value="1"/>
</dbReference>
<keyword evidence="1" id="KW-0472">Membrane</keyword>
<dbReference type="Pfam" id="PF07454">
    <property type="entry name" value="SpoIIP"/>
    <property type="match status" value="1"/>
</dbReference>
<dbReference type="AlphaFoldDB" id="A0A4R1PMA8"/>
<dbReference type="OrthoDB" id="1633470at2"/>
<sequence>MGRLILSLLFLLLVPLSIYSESSDLDNNAELLSGYMTIVDEQGSIVFQTGLTVRPGDEFVNEDNRLYEVTAVEGTLAISRYVRDESQHAVVPEVLPVQGEQADPPPLIGIYHTHTDECYIPTDGVATSKGNGSIIKVGETFATRLKELGYEVDHRKTLHDPHDANAYQRSRRTFAKLLGERPVALFDVHRDSAPLKAYKTSFNGQDAAKILLVVGKQNQNRATTMNYAKTIKAAADNKYKGLIRGIFIAHGNYNQDLNPRAMLLEIGTQYNSRAAADHSITLFADIVPTFLANTGGNVAQASPIAGGNGVAAANVPNGGTGWDMLYIAGAVIVGAAAFLLLSTGSVKEAKQKLSNFTKREFGDVFRFRKKRKN</sequence>
<protein>
    <submittedName>
        <fullName evidence="2">Stage II sporulation protein P</fullName>
    </submittedName>
</protein>
<gene>
    <name evidence="2" type="ORF">EV210_12214</name>
</gene>
<reference evidence="2 3" key="1">
    <citation type="submission" date="2019-03" db="EMBL/GenBank/DDBJ databases">
        <title>Genomic Encyclopedia of Type Strains, Phase IV (KMG-IV): sequencing the most valuable type-strain genomes for metagenomic binning, comparative biology and taxonomic classification.</title>
        <authorList>
            <person name="Goeker M."/>
        </authorList>
    </citation>
    <scope>NUCLEOTIDE SEQUENCE [LARGE SCALE GENOMIC DNA]</scope>
    <source>
        <strain evidence="2 3">DSM 15969</strain>
    </source>
</reference>
<dbReference type="EMBL" id="SLUI01000022">
    <property type="protein sequence ID" value="TCL32399.1"/>
    <property type="molecule type" value="Genomic_DNA"/>
</dbReference>
<dbReference type="RefSeq" id="WP_132083440.1">
    <property type="nucleotide sequence ID" value="NZ_SLUI01000022.1"/>
</dbReference>
<dbReference type="InterPro" id="IPR010897">
    <property type="entry name" value="Spore_II_P"/>
</dbReference>
<keyword evidence="1" id="KW-1133">Transmembrane helix</keyword>
<feature type="transmembrane region" description="Helical" evidence="1">
    <location>
        <begin position="324"/>
        <end position="342"/>
    </location>
</feature>